<dbReference type="OrthoDB" id="1022447at2759"/>
<dbReference type="InterPro" id="IPR026960">
    <property type="entry name" value="RVT-Znf"/>
</dbReference>
<dbReference type="AlphaFoldDB" id="A0A8X7SG84"/>
<proteinExistence type="predicted"/>
<reference evidence="2 3" key="1">
    <citation type="submission" date="2020-02" db="EMBL/GenBank/DDBJ databases">
        <authorList>
            <person name="Ma Q."/>
            <person name="Huang Y."/>
            <person name="Song X."/>
            <person name="Pei D."/>
        </authorList>
    </citation>
    <scope>NUCLEOTIDE SEQUENCE [LARGE SCALE GENOMIC DNA]</scope>
    <source>
        <strain evidence="2">Sxm20200214</strain>
        <tissue evidence="2">Leaf</tissue>
    </source>
</reference>
<evidence type="ECO:0000259" key="1">
    <source>
        <dbReference type="Pfam" id="PF13966"/>
    </source>
</evidence>
<organism evidence="2 3">
    <name type="scientific">Brassica carinata</name>
    <name type="common">Ethiopian mustard</name>
    <name type="synonym">Abyssinian cabbage</name>
    <dbReference type="NCBI Taxonomy" id="52824"/>
    <lineage>
        <taxon>Eukaryota</taxon>
        <taxon>Viridiplantae</taxon>
        <taxon>Streptophyta</taxon>
        <taxon>Embryophyta</taxon>
        <taxon>Tracheophyta</taxon>
        <taxon>Spermatophyta</taxon>
        <taxon>Magnoliopsida</taxon>
        <taxon>eudicotyledons</taxon>
        <taxon>Gunneridae</taxon>
        <taxon>Pentapetalae</taxon>
        <taxon>rosids</taxon>
        <taxon>malvids</taxon>
        <taxon>Brassicales</taxon>
        <taxon>Brassicaceae</taxon>
        <taxon>Brassiceae</taxon>
        <taxon>Brassica</taxon>
    </lineage>
</organism>
<comment type="caution">
    <text evidence="2">The sequence shown here is derived from an EMBL/GenBank/DDBJ whole genome shotgun (WGS) entry which is preliminary data.</text>
</comment>
<keyword evidence="3" id="KW-1185">Reference proteome</keyword>
<sequence length="408" mass="46834">MEDEPLNLCVSDLIGAGGQWDVDKLQHLFPENEVKRILHLHVGNAPDRDIWVCSSHGSYTVKSGYEVASKMKETLVAQYRSVQPGVLELKRNIWKVPTIPKIRNFLWRAASGALAVAERLNTRGMNLDSRCNLCSNEVQSIDHVLFKCRTAQEAWMAAGFQPLPNFCSLSHVELLSSYLRLMPSESIPETKRRSISWIIWVIWKNWNMILYADIQESITFQIQQACEKARLWNEINTERRIPTVEQRLSGDKKRWEMPISGHAKCNIHANWRSAKLHSGVAYIVRDNRGNVLHHARDVITFSPNRFTAEIRCLAWALHSMKDQWEIAESIKRPKDWPHFPIILRKIGELCGPSRSVAFKTEYILSNQIAKEIARSVLCDDGRFNSYLALGAPAWLHQRILREATSNCS</sequence>
<accession>A0A8X7SG84</accession>
<protein>
    <recommendedName>
        <fullName evidence="1">Reverse transcriptase zinc-binding domain-containing protein</fullName>
    </recommendedName>
</protein>
<name>A0A8X7SG84_BRACI</name>
<dbReference type="Pfam" id="PF13966">
    <property type="entry name" value="zf-RVT"/>
    <property type="match status" value="1"/>
</dbReference>
<evidence type="ECO:0000313" key="2">
    <source>
        <dbReference type="EMBL" id="KAG2304870.1"/>
    </source>
</evidence>
<dbReference type="Proteomes" id="UP000886595">
    <property type="component" value="Unassembled WGS sequence"/>
</dbReference>
<evidence type="ECO:0000313" key="3">
    <source>
        <dbReference type="Proteomes" id="UP000886595"/>
    </source>
</evidence>
<gene>
    <name evidence="2" type="ORF">Bca52824_033521</name>
</gene>
<dbReference type="EMBL" id="JAAMPC010000007">
    <property type="protein sequence ID" value="KAG2304870.1"/>
    <property type="molecule type" value="Genomic_DNA"/>
</dbReference>
<feature type="domain" description="Reverse transcriptase zinc-binding" evidence="1">
    <location>
        <begin position="59"/>
        <end position="155"/>
    </location>
</feature>